<name>A0A2S9XLD5_9BACT</name>
<sequence length="109" mass="12157">MSSFGAGQTPGRQQLPSRSPHKRDHLRERIYAEDSAHSDLERRTHAGPAVREKATNIMFITIAAVVICICVAVLPAAAEIRRMTEESDNPTRLLKIPTRRAQVEASKRL</sequence>
<protein>
    <recommendedName>
        <fullName evidence="5">Transmembrane protein</fullName>
    </recommendedName>
</protein>
<feature type="compositionally biased region" description="Basic and acidic residues" evidence="1">
    <location>
        <begin position="25"/>
        <end position="45"/>
    </location>
</feature>
<proteinExistence type="predicted"/>
<evidence type="ECO:0000313" key="4">
    <source>
        <dbReference type="Proteomes" id="UP000238823"/>
    </source>
</evidence>
<keyword evidence="2" id="KW-0472">Membrane</keyword>
<dbReference type="Proteomes" id="UP000238823">
    <property type="component" value="Unassembled WGS sequence"/>
</dbReference>
<feature type="region of interest" description="Disordered" evidence="1">
    <location>
        <begin position="1"/>
        <end position="45"/>
    </location>
</feature>
<dbReference type="EMBL" id="PVNL01000147">
    <property type="protein sequence ID" value="PRP93665.1"/>
    <property type="molecule type" value="Genomic_DNA"/>
</dbReference>
<evidence type="ECO:0008006" key="5">
    <source>
        <dbReference type="Google" id="ProtNLM"/>
    </source>
</evidence>
<evidence type="ECO:0000256" key="1">
    <source>
        <dbReference type="SAM" id="MobiDB-lite"/>
    </source>
</evidence>
<reference evidence="3 4" key="1">
    <citation type="submission" date="2018-03" db="EMBL/GenBank/DDBJ databases">
        <title>Draft Genome Sequences of the Obligatory Marine Myxobacteria Enhygromyxa salina SWB007.</title>
        <authorList>
            <person name="Poehlein A."/>
            <person name="Moghaddam J.A."/>
            <person name="Harms H."/>
            <person name="Alanjari M."/>
            <person name="Koenig G.M."/>
            <person name="Daniel R."/>
            <person name="Schaeberle T.F."/>
        </authorList>
    </citation>
    <scope>NUCLEOTIDE SEQUENCE [LARGE SCALE GENOMIC DNA]</scope>
    <source>
        <strain evidence="3 4">SWB007</strain>
    </source>
</reference>
<keyword evidence="2" id="KW-1133">Transmembrane helix</keyword>
<organism evidence="3 4">
    <name type="scientific">Enhygromyxa salina</name>
    <dbReference type="NCBI Taxonomy" id="215803"/>
    <lineage>
        <taxon>Bacteria</taxon>
        <taxon>Pseudomonadati</taxon>
        <taxon>Myxococcota</taxon>
        <taxon>Polyangia</taxon>
        <taxon>Nannocystales</taxon>
        <taxon>Nannocystaceae</taxon>
        <taxon>Enhygromyxa</taxon>
    </lineage>
</organism>
<dbReference type="RefSeq" id="WP_146158719.1">
    <property type="nucleotide sequence ID" value="NZ_PVNL01000147.1"/>
</dbReference>
<keyword evidence="2" id="KW-0812">Transmembrane</keyword>
<accession>A0A2S9XLD5</accession>
<feature type="transmembrane region" description="Helical" evidence="2">
    <location>
        <begin position="57"/>
        <end position="78"/>
    </location>
</feature>
<gene>
    <name evidence="3" type="ORF">ENSA7_80930</name>
</gene>
<evidence type="ECO:0000313" key="3">
    <source>
        <dbReference type="EMBL" id="PRP93665.1"/>
    </source>
</evidence>
<dbReference type="AlphaFoldDB" id="A0A2S9XLD5"/>
<feature type="compositionally biased region" description="Polar residues" evidence="1">
    <location>
        <begin position="1"/>
        <end position="17"/>
    </location>
</feature>
<evidence type="ECO:0000256" key="2">
    <source>
        <dbReference type="SAM" id="Phobius"/>
    </source>
</evidence>
<comment type="caution">
    <text evidence="3">The sequence shown here is derived from an EMBL/GenBank/DDBJ whole genome shotgun (WGS) entry which is preliminary data.</text>
</comment>